<organism evidence="1 2">
    <name type="scientific">Hoylesella marshii DSM 16973 = JCM 13450</name>
    <dbReference type="NCBI Taxonomy" id="862515"/>
    <lineage>
        <taxon>Bacteria</taxon>
        <taxon>Pseudomonadati</taxon>
        <taxon>Bacteroidota</taxon>
        <taxon>Bacteroidia</taxon>
        <taxon>Bacteroidales</taxon>
        <taxon>Prevotellaceae</taxon>
        <taxon>Hoylesella</taxon>
    </lineage>
</organism>
<reference evidence="1" key="1">
    <citation type="submission" date="2010-07" db="EMBL/GenBank/DDBJ databases">
        <authorList>
            <person name="Muzny D."/>
            <person name="Qin X."/>
            <person name="Deng J."/>
            <person name="Jiang H."/>
            <person name="Liu Y."/>
            <person name="Qu J."/>
            <person name="Song X.-Z."/>
            <person name="Zhang L."/>
            <person name="Thornton R."/>
            <person name="Coyle M."/>
            <person name="Francisco L."/>
            <person name="Jackson L."/>
            <person name="Javaid M."/>
            <person name="Korchina V."/>
            <person name="Kovar C."/>
            <person name="Mata R."/>
            <person name="Mathew T."/>
            <person name="Ngo R."/>
            <person name="Nguyen L."/>
            <person name="Nguyen N."/>
            <person name="Okwuonu G."/>
            <person name="Ongeri F."/>
            <person name="Pham C."/>
            <person name="Simmons D."/>
            <person name="Wilczek-Boney K."/>
            <person name="Hale W."/>
            <person name="Jakkamsetti A."/>
            <person name="Pham P."/>
            <person name="Ruth R."/>
            <person name="San Lucas F."/>
            <person name="Warren J."/>
            <person name="Zhang J."/>
            <person name="Zhao Z."/>
            <person name="Zhou C."/>
            <person name="Zhu D."/>
            <person name="Lee S."/>
            <person name="Bess C."/>
            <person name="Blankenburg K."/>
            <person name="Forbes L."/>
            <person name="Fu Q."/>
            <person name="Gubbala S."/>
            <person name="Hirani K."/>
            <person name="Jayaseelan J.C."/>
            <person name="Lara F."/>
            <person name="Munidasa M."/>
            <person name="Palculict T."/>
            <person name="Patil S."/>
            <person name="Pu L.-L."/>
            <person name="Saada N."/>
            <person name="Tang L."/>
            <person name="Weissenberger G."/>
            <person name="Zhu Y."/>
            <person name="Hemphill L."/>
            <person name="Shang Y."/>
            <person name="Youmans B."/>
            <person name="Ayvaz T."/>
            <person name="Ross M."/>
            <person name="Santibanez J."/>
            <person name="Aqrawi P."/>
            <person name="Gross S."/>
            <person name="Joshi V."/>
            <person name="Fowler G."/>
            <person name="Nazareth L."/>
            <person name="Reid J."/>
            <person name="Worley K."/>
            <person name="Petrosino J."/>
            <person name="Highlander S."/>
            <person name="Gibbs R."/>
        </authorList>
    </citation>
    <scope>NUCLEOTIDE SEQUENCE [LARGE SCALE GENOMIC DNA]</scope>
    <source>
        <strain evidence="1">DSM 16973</strain>
    </source>
</reference>
<sequence length="44" mass="5103">MFNEPFAVLSFYLFLSVINKPKNKATYFIACKITDFLRHNTDSG</sequence>
<comment type="caution">
    <text evidence="1">The sequence shown here is derived from an EMBL/GenBank/DDBJ whole genome shotgun (WGS) entry which is preliminary data.</text>
</comment>
<evidence type="ECO:0000313" key="1">
    <source>
        <dbReference type="EMBL" id="EFM02864.1"/>
    </source>
</evidence>
<evidence type="ECO:0000313" key="2">
    <source>
        <dbReference type="Proteomes" id="UP000004394"/>
    </source>
</evidence>
<protein>
    <submittedName>
        <fullName evidence="1">Uncharacterized protein</fullName>
    </submittedName>
</protein>
<dbReference type="AlphaFoldDB" id="E0NPY8"/>
<keyword evidence="2" id="KW-1185">Reference proteome</keyword>
<gene>
    <name evidence="1" type="ORF">HMPREF0658_0239</name>
</gene>
<proteinExistence type="predicted"/>
<dbReference type="HOGENOM" id="CLU_3220158_0_0_10"/>
<accession>E0NPY8</accession>
<dbReference type="EMBL" id="AEEI01000008">
    <property type="protein sequence ID" value="EFM02864.1"/>
    <property type="molecule type" value="Genomic_DNA"/>
</dbReference>
<name>E0NPY8_9BACT</name>
<dbReference type="BioCyc" id="PMAR862515-HMP:GMOO-249-MONOMER"/>
<dbReference type="STRING" id="862515.HMPREF0658_0239"/>
<dbReference type="Proteomes" id="UP000004394">
    <property type="component" value="Unassembled WGS sequence"/>
</dbReference>